<dbReference type="InterPro" id="IPR029046">
    <property type="entry name" value="LolA/LolB/LppX"/>
</dbReference>
<dbReference type="SUPFAM" id="SSF89392">
    <property type="entry name" value="Prokaryotic lipoproteins and lipoprotein localization factors"/>
    <property type="match status" value="1"/>
</dbReference>
<comment type="similarity">
    <text evidence="2">Belongs to the LppX/LprAFG lipoprotein family.</text>
</comment>
<keyword evidence="3" id="KW-0472">Membrane</keyword>
<organism evidence="4 5">
    <name type="scientific">Sphaerisporangium siamense</name>
    <dbReference type="NCBI Taxonomy" id="795645"/>
    <lineage>
        <taxon>Bacteria</taxon>
        <taxon>Bacillati</taxon>
        <taxon>Actinomycetota</taxon>
        <taxon>Actinomycetes</taxon>
        <taxon>Streptosporangiales</taxon>
        <taxon>Streptosporangiaceae</taxon>
        <taxon>Sphaerisporangium</taxon>
    </lineage>
</organism>
<dbReference type="Proteomes" id="UP000542210">
    <property type="component" value="Unassembled WGS sequence"/>
</dbReference>
<dbReference type="Pfam" id="PF07161">
    <property type="entry name" value="LppX_LprAFG"/>
    <property type="match status" value="1"/>
</dbReference>
<evidence type="ECO:0000256" key="2">
    <source>
        <dbReference type="ARBA" id="ARBA00009194"/>
    </source>
</evidence>
<keyword evidence="5" id="KW-1185">Reference proteome</keyword>
<sequence length="240" mass="24894">MSNRSAESPMPPAAGRRTPRVRTLVTLLAALCLAAACSSQGELPAGPDLMKKSAEAMRSVKSVAFAITTEGKPPVPLKRAEGSLITKGDAKGTVQIEVLGMLQELAFVLTGDTVYFKGPTGGYQTMTRAQLAQLYDPSAILDPDKGVARLLSGATGATTEAAEDVEGSRAYRVAATLPREVVTAVVPGVRQEVKGTLWVDMASGRLVKASLPISEGANSGTVLVTLTDYDAPVTIATPAP</sequence>
<proteinExistence type="inferred from homology"/>
<accession>A0A7W7DD56</accession>
<dbReference type="CDD" id="cd16334">
    <property type="entry name" value="LppX-like"/>
    <property type="match status" value="1"/>
</dbReference>
<gene>
    <name evidence="4" type="ORF">BJ982_006196</name>
</gene>
<dbReference type="EMBL" id="JACHND010000001">
    <property type="protein sequence ID" value="MBB4704652.1"/>
    <property type="molecule type" value="Genomic_DNA"/>
</dbReference>
<evidence type="ECO:0000313" key="5">
    <source>
        <dbReference type="Proteomes" id="UP000542210"/>
    </source>
</evidence>
<name>A0A7W7DD56_9ACTN</name>
<dbReference type="AlphaFoldDB" id="A0A7W7DD56"/>
<evidence type="ECO:0000256" key="1">
    <source>
        <dbReference type="ARBA" id="ARBA00004196"/>
    </source>
</evidence>
<dbReference type="Gene3D" id="2.50.20.20">
    <property type="match status" value="1"/>
</dbReference>
<reference evidence="4 5" key="1">
    <citation type="submission" date="2020-08" db="EMBL/GenBank/DDBJ databases">
        <title>Sequencing the genomes of 1000 actinobacteria strains.</title>
        <authorList>
            <person name="Klenk H.-P."/>
        </authorList>
    </citation>
    <scope>NUCLEOTIDE SEQUENCE [LARGE SCALE GENOMIC DNA]</scope>
    <source>
        <strain evidence="4 5">DSM 45784</strain>
    </source>
</reference>
<dbReference type="RefSeq" id="WP_239123147.1">
    <property type="nucleotide sequence ID" value="NZ_BOOV01000019.1"/>
</dbReference>
<dbReference type="GO" id="GO:0030313">
    <property type="term" value="C:cell envelope"/>
    <property type="evidence" value="ECO:0007669"/>
    <property type="project" value="UniProtKB-SubCell"/>
</dbReference>
<comment type="caution">
    <text evidence="4">The sequence shown here is derived from an EMBL/GenBank/DDBJ whole genome shotgun (WGS) entry which is preliminary data.</text>
</comment>
<keyword evidence="4" id="KW-0449">Lipoprotein</keyword>
<comment type="subcellular location">
    <subcellularLocation>
        <location evidence="1">Cell envelope</location>
    </subcellularLocation>
</comment>
<evidence type="ECO:0000256" key="3">
    <source>
        <dbReference type="ARBA" id="ARBA00022475"/>
    </source>
</evidence>
<keyword evidence="3" id="KW-1003">Cell membrane</keyword>
<dbReference type="InterPro" id="IPR009830">
    <property type="entry name" value="LppX/LprAFG"/>
</dbReference>
<protein>
    <submittedName>
        <fullName evidence="4">Lipoprotein LprG</fullName>
    </submittedName>
</protein>
<evidence type="ECO:0000313" key="4">
    <source>
        <dbReference type="EMBL" id="MBB4704652.1"/>
    </source>
</evidence>